<feature type="compositionally biased region" description="Basic and acidic residues" evidence="6">
    <location>
        <begin position="403"/>
        <end position="413"/>
    </location>
</feature>
<protein>
    <recommendedName>
        <fullName evidence="7">PHD-type domain-containing protein</fullName>
    </recommendedName>
</protein>
<dbReference type="PROSITE" id="PS01359">
    <property type="entry name" value="ZF_PHD_1"/>
    <property type="match status" value="1"/>
</dbReference>
<feature type="domain" description="PHD-type" evidence="7">
    <location>
        <begin position="684"/>
        <end position="735"/>
    </location>
</feature>
<keyword evidence="3" id="KW-0862">Zinc</keyword>
<dbReference type="InterPro" id="IPR011011">
    <property type="entry name" value="Znf_FYVE_PHD"/>
</dbReference>
<dbReference type="InterPro" id="IPR019786">
    <property type="entry name" value="Zinc_finger_PHD-type_CS"/>
</dbReference>
<evidence type="ECO:0000256" key="3">
    <source>
        <dbReference type="ARBA" id="ARBA00022833"/>
    </source>
</evidence>
<dbReference type="Gene3D" id="3.30.40.10">
    <property type="entry name" value="Zinc/RING finger domain, C3HC4 (zinc finger)"/>
    <property type="match status" value="1"/>
</dbReference>
<dbReference type="Proteomes" id="UP000811619">
    <property type="component" value="Unassembled WGS sequence"/>
</dbReference>
<evidence type="ECO:0000313" key="9">
    <source>
        <dbReference type="Proteomes" id="UP000811619"/>
    </source>
</evidence>
<keyword evidence="4" id="KW-0156">Chromatin regulator</keyword>
<feature type="compositionally biased region" description="Low complexity" evidence="6">
    <location>
        <begin position="141"/>
        <end position="151"/>
    </location>
</feature>
<dbReference type="SMART" id="SM00249">
    <property type="entry name" value="PHD"/>
    <property type="match status" value="1"/>
</dbReference>
<feature type="compositionally biased region" description="Basic and acidic residues" evidence="6">
    <location>
        <begin position="617"/>
        <end position="631"/>
    </location>
</feature>
<evidence type="ECO:0000256" key="5">
    <source>
        <dbReference type="PROSITE-ProRule" id="PRU00146"/>
    </source>
</evidence>
<feature type="region of interest" description="Disordered" evidence="6">
    <location>
        <begin position="110"/>
        <end position="210"/>
    </location>
</feature>
<keyword evidence="1" id="KW-0479">Metal-binding</keyword>
<evidence type="ECO:0000256" key="1">
    <source>
        <dbReference type="ARBA" id="ARBA00022723"/>
    </source>
</evidence>
<dbReference type="GO" id="GO:0034967">
    <property type="term" value="C:Set3 complex"/>
    <property type="evidence" value="ECO:0007669"/>
    <property type="project" value="TreeGrafter"/>
</dbReference>
<feature type="compositionally biased region" description="Low complexity" evidence="6">
    <location>
        <begin position="587"/>
        <end position="608"/>
    </location>
</feature>
<dbReference type="InterPro" id="IPR001965">
    <property type="entry name" value="Znf_PHD"/>
</dbReference>
<reference evidence="8" key="1">
    <citation type="journal article" date="2020" name="bioRxiv">
        <title>Whole genome comparisons of ergot fungi reveals the divergence and evolution of species within the genus Claviceps are the result of varying mechanisms driving genome evolution and host range expansion.</title>
        <authorList>
            <person name="Wyka S.A."/>
            <person name="Mondo S.J."/>
            <person name="Liu M."/>
            <person name="Dettman J."/>
            <person name="Nalam V."/>
            <person name="Broders K.D."/>
        </authorList>
    </citation>
    <scope>NUCLEOTIDE SEQUENCE</scope>
    <source>
        <strain evidence="8">CCC 489</strain>
    </source>
</reference>
<evidence type="ECO:0000256" key="2">
    <source>
        <dbReference type="ARBA" id="ARBA00022771"/>
    </source>
</evidence>
<dbReference type="InterPro" id="IPR013083">
    <property type="entry name" value="Znf_RING/FYVE/PHD"/>
</dbReference>
<evidence type="ECO:0000259" key="7">
    <source>
        <dbReference type="PROSITE" id="PS50016"/>
    </source>
</evidence>
<evidence type="ECO:0000256" key="6">
    <source>
        <dbReference type="SAM" id="MobiDB-lite"/>
    </source>
</evidence>
<dbReference type="InterPro" id="IPR019787">
    <property type="entry name" value="Znf_PHD-finger"/>
</dbReference>
<dbReference type="GO" id="GO:0008270">
    <property type="term" value="F:zinc ion binding"/>
    <property type="evidence" value="ECO:0007669"/>
    <property type="project" value="UniProtKB-KW"/>
</dbReference>
<dbReference type="GO" id="GO:0006325">
    <property type="term" value="P:chromatin organization"/>
    <property type="evidence" value="ECO:0007669"/>
    <property type="project" value="UniProtKB-KW"/>
</dbReference>
<dbReference type="SUPFAM" id="SSF57903">
    <property type="entry name" value="FYVE/PHD zinc finger"/>
    <property type="match status" value="1"/>
</dbReference>
<keyword evidence="9" id="KW-1185">Reference proteome</keyword>
<dbReference type="OrthoDB" id="419183at2759"/>
<feature type="region of interest" description="Disordered" evidence="6">
    <location>
        <begin position="457"/>
        <end position="486"/>
    </location>
</feature>
<accession>A0A8K0NGL4</accession>
<organism evidence="8 9">
    <name type="scientific">Claviceps africana</name>
    <dbReference type="NCBI Taxonomy" id="83212"/>
    <lineage>
        <taxon>Eukaryota</taxon>
        <taxon>Fungi</taxon>
        <taxon>Dikarya</taxon>
        <taxon>Ascomycota</taxon>
        <taxon>Pezizomycotina</taxon>
        <taxon>Sordariomycetes</taxon>
        <taxon>Hypocreomycetidae</taxon>
        <taxon>Hypocreales</taxon>
        <taxon>Clavicipitaceae</taxon>
        <taxon>Claviceps</taxon>
    </lineage>
</organism>
<comment type="caution">
    <text evidence="8">The sequence shown here is derived from an EMBL/GenBank/DDBJ whole genome shotgun (WGS) entry which is preliminary data.</text>
</comment>
<feature type="compositionally biased region" description="Polar residues" evidence="6">
    <location>
        <begin position="17"/>
        <end position="30"/>
    </location>
</feature>
<feature type="region of interest" description="Disordered" evidence="6">
    <location>
        <begin position="380"/>
        <end position="444"/>
    </location>
</feature>
<name>A0A8K0NGL4_9HYPO</name>
<keyword evidence="2 5" id="KW-0863">Zinc-finger</keyword>
<dbReference type="PROSITE" id="PS50016">
    <property type="entry name" value="ZF_PHD_2"/>
    <property type="match status" value="1"/>
</dbReference>
<feature type="region of interest" description="Disordered" evidence="6">
    <location>
        <begin position="1"/>
        <end position="95"/>
    </location>
</feature>
<dbReference type="GO" id="GO:0070210">
    <property type="term" value="C:Rpd3L-Expanded complex"/>
    <property type="evidence" value="ECO:0007669"/>
    <property type="project" value="TreeGrafter"/>
</dbReference>
<dbReference type="AlphaFoldDB" id="A0A8K0NGL4"/>
<dbReference type="EMBL" id="SRPY01000458">
    <property type="protein sequence ID" value="KAG5923253.1"/>
    <property type="molecule type" value="Genomic_DNA"/>
</dbReference>
<feature type="compositionally biased region" description="Acidic residues" evidence="6">
    <location>
        <begin position="547"/>
        <end position="558"/>
    </location>
</feature>
<proteinExistence type="predicted"/>
<evidence type="ECO:0000256" key="4">
    <source>
        <dbReference type="ARBA" id="ARBA00022853"/>
    </source>
</evidence>
<feature type="compositionally biased region" description="Pro residues" evidence="6">
    <location>
        <begin position="118"/>
        <end position="133"/>
    </location>
</feature>
<evidence type="ECO:0000313" key="8">
    <source>
        <dbReference type="EMBL" id="KAG5923253.1"/>
    </source>
</evidence>
<dbReference type="PANTHER" id="PTHR46462:SF3">
    <property type="entry name" value="UPSET, ISOFORM A"/>
    <property type="match status" value="1"/>
</dbReference>
<sequence length="770" mass="81905">MSEDSLAASSFGDPNAQPLTPNQTPTSTAFPSPVYETPKPFQGSLPEPGGLTPRFAEEYSVFNATPGNLRGTQGTFPDFAASSSVPSSIGHKRQLSTDSVLVEIAAAHVDQFSSSPSAPRPPANPTRPSPSSPGPYAVEPSSSSSICRSSILTKTPTSSKRARRGGSSIPDIEPTQIISPPPTGRKGERRLAPKPSMQNDPGVGHVDFADPLPQDMTAFMDNVGDMFGYPMTAPASTQPNFWDPSVGMGIDLDFTTSGNDLFQPAASSHRHTGSFDWNTDLQLFQDSNILPSSNQENVQPSAGLPRMPLPSKPSMPNPLYAGNINHSIPATQATTHATTIMDDPFSTTNASDAVDPGLLLSRPQSAAVDADSGRLVQSGSAEAAIVRSGKPEPSDTHWSSNFREARNNARGPDRAIASSPVRALGRSGLGRSVSEGRRKKPVRRGSLPLLAPAVVRSASGPGLPVSKSTGRASGRASPSKGVPRLTSLASIPETSPHFRPGTSVRFFIDAHGRARTEATVGGGSARMARSRSSQDLVTGRGYCSSFDGEDSDDTDDEPIIIPSRNNSFHASFALPDPRKPVGSIFQSSTRSTRTRSISERSNSNSANEAESEAEMMMDEKPGKVGDATSELRRVVQDRQKRSLRLGTSSFLRRSLNTSNLGSFPGGIMSPTSLTESSHGPDSCGVRCVCNNSRGGEGEAFMVQCESCEMWLHGQCINITRRTMPSIYICGFCANTPNAARRRAREYERDNALGIGTNTSPLANKSIRSFR</sequence>
<gene>
    <name evidence="8" type="ORF">E4U42_005009</name>
</gene>
<dbReference type="Pfam" id="PF00628">
    <property type="entry name" value="PHD"/>
    <property type="match status" value="1"/>
</dbReference>
<dbReference type="GO" id="GO:0006355">
    <property type="term" value="P:regulation of DNA-templated transcription"/>
    <property type="evidence" value="ECO:0007669"/>
    <property type="project" value="TreeGrafter"/>
</dbReference>
<feature type="region of interest" description="Disordered" evidence="6">
    <location>
        <begin position="521"/>
        <end position="631"/>
    </location>
</feature>
<dbReference type="PANTHER" id="PTHR46462">
    <property type="entry name" value="UPSET, ISOFORM A"/>
    <property type="match status" value="1"/>
</dbReference>
<feature type="compositionally biased region" description="Polar residues" evidence="6">
    <location>
        <begin position="62"/>
        <end position="87"/>
    </location>
</feature>